<feature type="non-terminal residue" evidence="6">
    <location>
        <position position="1"/>
    </location>
</feature>
<dbReference type="SUPFAM" id="SSF53706">
    <property type="entry name" value="Formate dehydrogenase/DMSO reductase, domains 1-3"/>
    <property type="match status" value="1"/>
</dbReference>
<sequence length="230" mass="26983">DTKPRWWIFTELCKRMGFGQYVPYESIEDIWNYQLQDTGIKIEDFDKKGFIPLCNEPLIYSRDELKFKTPSGKIEIVSNKMEEREVPFFIPYEEPERPNIEKGEFRLIFGRVAVHTHVRTQNNPILNKILSENELWINESIAKKLGIKDGDYVEISSEDYSGKIKTKVTPFIHPECVFMYRGFQNDIPWLKRCYGKGLNEGRLLKGAFEKFGKGSHTGVLFENFVKVRKV</sequence>
<proteinExistence type="predicted"/>
<evidence type="ECO:0000259" key="5">
    <source>
        <dbReference type="Pfam" id="PF01568"/>
    </source>
</evidence>
<dbReference type="GO" id="GO:0051539">
    <property type="term" value="F:4 iron, 4 sulfur cluster binding"/>
    <property type="evidence" value="ECO:0007669"/>
    <property type="project" value="UniProtKB-KW"/>
</dbReference>
<feature type="domain" description="Molybdopterin dinucleotide-binding" evidence="5">
    <location>
        <begin position="105"/>
        <end position="192"/>
    </location>
</feature>
<dbReference type="InterPro" id="IPR050612">
    <property type="entry name" value="Prok_Mopterin_Oxidored"/>
</dbReference>
<evidence type="ECO:0000256" key="4">
    <source>
        <dbReference type="ARBA" id="ARBA00023002"/>
    </source>
</evidence>
<gene>
    <name evidence="6" type="ORF">C0169_01645</name>
</gene>
<name>A0A2N7QG12_9BACT</name>
<dbReference type="CDD" id="cd02778">
    <property type="entry name" value="MopB_CT_Thiosulfate-R-like"/>
    <property type="match status" value="1"/>
</dbReference>
<accession>A0A2N7QG12</accession>
<dbReference type="GO" id="GO:0043546">
    <property type="term" value="F:molybdopterin cofactor binding"/>
    <property type="evidence" value="ECO:0007669"/>
    <property type="project" value="InterPro"/>
</dbReference>
<dbReference type="GO" id="GO:0016491">
    <property type="term" value="F:oxidoreductase activity"/>
    <property type="evidence" value="ECO:0007669"/>
    <property type="project" value="UniProtKB-KW"/>
</dbReference>
<protein>
    <submittedName>
        <fullName evidence="6">Thiosulfate reductase</fullName>
    </submittedName>
</protein>
<organism evidence="6 7">
    <name type="scientific">Thermodesulfobacterium geofontis</name>
    <dbReference type="NCBI Taxonomy" id="1295609"/>
    <lineage>
        <taxon>Bacteria</taxon>
        <taxon>Pseudomonadati</taxon>
        <taxon>Thermodesulfobacteriota</taxon>
        <taxon>Thermodesulfobacteria</taxon>
        <taxon>Thermodesulfobacteriales</taxon>
        <taxon>Thermodesulfobacteriaceae</taxon>
        <taxon>Thermodesulfobacterium</taxon>
    </lineage>
</organism>
<evidence type="ECO:0000256" key="2">
    <source>
        <dbReference type="ARBA" id="ARBA00022505"/>
    </source>
</evidence>
<dbReference type="AlphaFoldDB" id="A0A2N7QG12"/>
<keyword evidence="1" id="KW-0408">Iron</keyword>
<dbReference type="Proteomes" id="UP000235619">
    <property type="component" value="Unassembled WGS sequence"/>
</dbReference>
<dbReference type="PANTHER" id="PTHR43742">
    <property type="entry name" value="TRIMETHYLAMINE-N-OXIDE REDUCTASE"/>
    <property type="match status" value="1"/>
</dbReference>
<dbReference type="Gene3D" id="3.40.228.10">
    <property type="entry name" value="Dimethylsulfoxide Reductase, domain 2"/>
    <property type="match status" value="1"/>
</dbReference>
<keyword evidence="3" id="KW-0732">Signal</keyword>
<dbReference type="EMBL" id="PNJD01000105">
    <property type="protein sequence ID" value="PMP97904.1"/>
    <property type="molecule type" value="Genomic_DNA"/>
</dbReference>
<evidence type="ECO:0000313" key="7">
    <source>
        <dbReference type="Proteomes" id="UP000235619"/>
    </source>
</evidence>
<keyword evidence="1" id="KW-0479">Metal-binding</keyword>
<keyword evidence="1" id="KW-0004">4Fe-4S</keyword>
<evidence type="ECO:0000256" key="1">
    <source>
        <dbReference type="ARBA" id="ARBA00022485"/>
    </source>
</evidence>
<dbReference type="Gene3D" id="2.40.40.20">
    <property type="match status" value="1"/>
</dbReference>
<dbReference type="Gene3D" id="3.30.2070.10">
    <property type="entry name" value="Formate dehydrogenase/DMSO reductase"/>
    <property type="match status" value="1"/>
</dbReference>
<reference evidence="6 7" key="1">
    <citation type="submission" date="2018-01" db="EMBL/GenBank/DDBJ databases">
        <title>Metagenomic assembled genomes from two thermal pools in the Uzon Caldera, Kamchatka, Russia.</title>
        <authorList>
            <person name="Wilkins L."/>
            <person name="Ettinger C."/>
        </authorList>
    </citation>
    <scope>NUCLEOTIDE SEQUENCE [LARGE SCALE GENOMIC DNA]</scope>
    <source>
        <strain evidence="6">ARK-04</strain>
    </source>
</reference>
<dbReference type="InterPro" id="IPR006657">
    <property type="entry name" value="MoPterin_dinucl-bd_dom"/>
</dbReference>
<dbReference type="PANTHER" id="PTHR43742:SF9">
    <property type="entry name" value="TETRATHIONATE REDUCTASE SUBUNIT A"/>
    <property type="match status" value="1"/>
</dbReference>
<comment type="caution">
    <text evidence="6">The sequence shown here is derived from an EMBL/GenBank/DDBJ whole genome shotgun (WGS) entry which is preliminary data.</text>
</comment>
<dbReference type="Gene3D" id="3.40.50.740">
    <property type="match status" value="1"/>
</dbReference>
<dbReference type="Pfam" id="PF01568">
    <property type="entry name" value="Molydop_binding"/>
    <property type="match status" value="1"/>
</dbReference>
<evidence type="ECO:0000256" key="3">
    <source>
        <dbReference type="ARBA" id="ARBA00022729"/>
    </source>
</evidence>
<keyword evidence="2" id="KW-0500">Molybdenum</keyword>
<dbReference type="InterPro" id="IPR009010">
    <property type="entry name" value="Asp_de-COase-like_dom_sf"/>
</dbReference>
<dbReference type="SUPFAM" id="SSF50692">
    <property type="entry name" value="ADC-like"/>
    <property type="match status" value="1"/>
</dbReference>
<keyword evidence="1" id="KW-0411">Iron-sulfur</keyword>
<evidence type="ECO:0000313" key="6">
    <source>
        <dbReference type="EMBL" id="PMP97904.1"/>
    </source>
</evidence>
<keyword evidence="4" id="KW-0560">Oxidoreductase</keyword>